<comment type="caution">
    <text evidence="4">The sequence shown here is derived from an EMBL/GenBank/DDBJ whole genome shotgun (WGS) entry which is preliminary data.</text>
</comment>
<evidence type="ECO:0000256" key="2">
    <source>
        <dbReference type="SAM" id="MobiDB-lite"/>
    </source>
</evidence>
<dbReference type="Pfam" id="PF01183">
    <property type="entry name" value="Glyco_hydro_25"/>
    <property type="match status" value="1"/>
</dbReference>
<evidence type="ECO:0000313" key="4">
    <source>
        <dbReference type="EMBL" id="MFD2237233.1"/>
    </source>
</evidence>
<dbReference type="SUPFAM" id="SSF51445">
    <property type="entry name" value="(Trans)glycosidases"/>
    <property type="match status" value="1"/>
</dbReference>
<keyword evidence="4" id="KW-0378">Hydrolase</keyword>
<dbReference type="GO" id="GO:0016787">
    <property type="term" value="F:hydrolase activity"/>
    <property type="evidence" value="ECO:0007669"/>
    <property type="project" value="UniProtKB-KW"/>
</dbReference>
<feature type="signal peptide" evidence="3">
    <location>
        <begin position="1"/>
        <end position="32"/>
    </location>
</feature>
<reference evidence="5" key="1">
    <citation type="journal article" date="2019" name="Int. J. Syst. Evol. Microbiol.">
        <title>The Global Catalogue of Microorganisms (GCM) 10K type strain sequencing project: providing services to taxonomists for standard genome sequencing and annotation.</title>
        <authorList>
            <consortium name="The Broad Institute Genomics Platform"/>
            <consortium name="The Broad Institute Genome Sequencing Center for Infectious Disease"/>
            <person name="Wu L."/>
            <person name="Ma J."/>
        </authorList>
    </citation>
    <scope>NUCLEOTIDE SEQUENCE [LARGE SCALE GENOMIC DNA]</scope>
    <source>
        <strain evidence="5">ZS-35-S2</strain>
    </source>
</reference>
<dbReference type="Proteomes" id="UP001597371">
    <property type="component" value="Unassembled WGS sequence"/>
</dbReference>
<evidence type="ECO:0000313" key="5">
    <source>
        <dbReference type="Proteomes" id="UP001597371"/>
    </source>
</evidence>
<dbReference type="EMBL" id="JBHUIJ010000006">
    <property type="protein sequence ID" value="MFD2237233.1"/>
    <property type="molecule type" value="Genomic_DNA"/>
</dbReference>
<gene>
    <name evidence="4" type="ORF">ACFSKQ_07105</name>
</gene>
<feature type="chain" id="PRO_5047384047" evidence="3">
    <location>
        <begin position="33"/>
        <end position="519"/>
    </location>
</feature>
<dbReference type="InterPro" id="IPR002053">
    <property type="entry name" value="Glyco_hydro_25"/>
</dbReference>
<evidence type="ECO:0000256" key="3">
    <source>
        <dbReference type="SAM" id="SignalP"/>
    </source>
</evidence>
<dbReference type="InterPro" id="IPR017853">
    <property type="entry name" value="GH"/>
</dbReference>
<dbReference type="Gene3D" id="3.20.20.80">
    <property type="entry name" value="Glycosidases"/>
    <property type="match status" value="1"/>
</dbReference>
<dbReference type="CDD" id="cd00599">
    <property type="entry name" value="GH25_muramidase"/>
    <property type="match status" value="1"/>
</dbReference>
<organism evidence="4 5">
    <name type="scientific">Aureimonas populi</name>
    <dbReference type="NCBI Taxonomy" id="1701758"/>
    <lineage>
        <taxon>Bacteria</taxon>
        <taxon>Pseudomonadati</taxon>
        <taxon>Pseudomonadota</taxon>
        <taxon>Alphaproteobacteria</taxon>
        <taxon>Hyphomicrobiales</taxon>
        <taxon>Aurantimonadaceae</taxon>
        <taxon>Aureimonas</taxon>
    </lineage>
</organism>
<feature type="region of interest" description="Disordered" evidence="2">
    <location>
        <begin position="471"/>
        <end position="497"/>
    </location>
</feature>
<sequence length="519" mass="56743">MLKLSAAVSAAARWSFALTVGGLLMGAPGAQAEWNEPWKSEDRALVIDAYEFNPINWAEMTSDERIAGFINKASDGLPPSWTCRGLSGDDERLCKNRWWKYSVTQELYFTRREMAKMLGLKWGAYHLGRPGNPREQADHFVDFAKPEPDELIAIDIEDNDPEKWMSLEDAEIFADQIRVRLGRYPVLYTNGSTAEYVSRNAEKYPLLSRLPLWYARYRNDITGLFPEETWPSYALWQFASMHNCGPRSCPYRVKGTKTDIDVNVSPLTVAELKEAWPFDDLIGDAPPPAPMVDEGALIAELAKEGGDTVEIVGSIVADAAAASNNASPEEVDEARDMMLAAYGPPAERSTLDPLALLTEVARQEHRGSTVQPALSALTGTPRVEPDMPADTRRRFAPLRTHEVSAGLIDAFGQLQDEMKGVTQVLNPPADAPHGDEASDLQATAPQSSPGLAADAPQAATLARSRIAERLRRGEGVLGSPAEEEAQDGPRAERTGELAGGRALLASVEARIAQAFTATR</sequence>
<evidence type="ECO:0000256" key="1">
    <source>
        <dbReference type="ARBA" id="ARBA00010646"/>
    </source>
</evidence>
<accession>A0ABW5CMC2</accession>
<protein>
    <submittedName>
        <fullName evidence="4">Glycoside hydrolase family 25 protein</fullName>
    </submittedName>
</protein>
<feature type="region of interest" description="Disordered" evidence="2">
    <location>
        <begin position="424"/>
        <end position="458"/>
    </location>
</feature>
<keyword evidence="5" id="KW-1185">Reference proteome</keyword>
<proteinExistence type="inferred from homology"/>
<keyword evidence="3" id="KW-0732">Signal</keyword>
<comment type="similarity">
    <text evidence="1">Belongs to the glycosyl hydrolase 25 family.</text>
</comment>
<name>A0ABW5CMC2_9HYPH</name>
<feature type="compositionally biased region" description="Polar residues" evidence="2">
    <location>
        <begin position="440"/>
        <end position="449"/>
    </location>
</feature>
<dbReference type="PROSITE" id="PS51904">
    <property type="entry name" value="GLYCOSYL_HYDROL_F25_2"/>
    <property type="match status" value="1"/>
</dbReference>
<dbReference type="RefSeq" id="WP_245195514.1">
    <property type="nucleotide sequence ID" value="NZ_CP072611.1"/>
</dbReference>